<keyword evidence="3" id="KW-1133">Transmembrane helix</keyword>
<dbReference type="InterPro" id="IPR001932">
    <property type="entry name" value="PPM-type_phosphatase-like_dom"/>
</dbReference>
<dbReference type="GO" id="GO:0016791">
    <property type="term" value="F:phosphatase activity"/>
    <property type="evidence" value="ECO:0007669"/>
    <property type="project" value="TreeGrafter"/>
</dbReference>
<dbReference type="Gene3D" id="3.60.40.10">
    <property type="entry name" value="PPM-type phosphatase domain"/>
    <property type="match status" value="1"/>
</dbReference>
<evidence type="ECO:0000313" key="6">
    <source>
        <dbReference type="EMBL" id="AZQ65156.1"/>
    </source>
</evidence>
<accession>A0A3S9PAB8</accession>
<proteinExistence type="predicted"/>
<dbReference type="InterPro" id="IPR036457">
    <property type="entry name" value="PPM-type-like_dom_sf"/>
</dbReference>
<evidence type="ECO:0000313" key="7">
    <source>
        <dbReference type="Proteomes" id="UP000267268"/>
    </source>
</evidence>
<dbReference type="PROSITE" id="PS50005">
    <property type="entry name" value="TPR"/>
    <property type="match status" value="1"/>
</dbReference>
<evidence type="ECO:0000259" key="5">
    <source>
        <dbReference type="Pfam" id="PF07228"/>
    </source>
</evidence>
<evidence type="ECO:0000256" key="2">
    <source>
        <dbReference type="PROSITE-ProRule" id="PRU00339"/>
    </source>
</evidence>
<dbReference type="AlphaFoldDB" id="A0A3S9PAB8"/>
<dbReference type="Proteomes" id="UP000267268">
    <property type="component" value="Chromosome 2"/>
</dbReference>
<sequence>MVKQFILKYFALLYFLSSFTFLPSTTFADNSKQNDQEKLEIYLDKAFHALRNLSDSTVFYSEHLLNLSKGNNNIKGENFAYQILGSYYLKKGQITLGFDYQMRALALSESEKDWTNVSTINNNIGVYFFRKKDYKKALKYYQAALKAIHKDMEEAAEITIDQYDHEVSMMLNIGEVYLMWEQYELALKYEEAALINAMKYKFLDSEAYILAVKAQILYKIGKEKQALTHIAEALTYFRKTANVDAQLEYELIYAQYQFKSNYYVKARKSALSVLALSEKKEAKHWNCEAYELLSIIEKQTGNWKAAFQYQSKYTLLKEELDNNEITARLTDIKESYDADKKNAEIYALKIQNELTGQVVSHQTKFIYVMVIVLFLGIISVYFLLKFNNNIKSAYHKITEKNSEIEAQSEEILSQRDHLQEYVEMLDSKNRRISSALNYAHRIQSATLPSRASIELLVDKLILFYKPRDIVSGDFYYSSGILERNNEKIGVVAGLDCTGHGIPGAFMSLIGNGILNELIKVENYIDPSEILEQLNSRIQDTLKQKDFSTVQDGMDISICTINYTQQTATVSSAKSSWLYFQNGEMHVMKGCRRSIGGIDLNTHRFINHTIDISENPVDIYFYSDGFQDQIGGPKNKKFLVKRFRDLIHNLHKLTPNKQEELLQLSLDDWKSIEEEPQTDDILVFGFSLKA</sequence>
<dbReference type="RefSeq" id="WP_126619598.1">
    <property type="nucleotide sequence ID" value="NZ_CP034563.1"/>
</dbReference>
<dbReference type="Pfam" id="PF13424">
    <property type="entry name" value="TPR_12"/>
    <property type="match status" value="1"/>
</dbReference>
<dbReference type="EMBL" id="CP034563">
    <property type="protein sequence ID" value="AZQ65156.1"/>
    <property type="molecule type" value="Genomic_DNA"/>
</dbReference>
<organism evidence="6 7">
    <name type="scientific">Flammeovirga pectinis</name>
    <dbReference type="NCBI Taxonomy" id="2494373"/>
    <lineage>
        <taxon>Bacteria</taxon>
        <taxon>Pseudomonadati</taxon>
        <taxon>Bacteroidota</taxon>
        <taxon>Cytophagia</taxon>
        <taxon>Cytophagales</taxon>
        <taxon>Flammeovirgaceae</taxon>
        <taxon>Flammeovirga</taxon>
    </lineage>
</organism>
<dbReference type="SUPFAM" id="SSF48452">
    <property type="entry name" value="TPR-like"/>
    <property type="match status" value="2"/>
</dbReference>
<dbReference type="InterPro" id="IPR019734">
    <property type="entry name" value="TPR_rpt"/>
</dbReference>
<dbReference type="OrthoDB" id="973241at2"/>
<gene>
    <name evidence="6" type="ORF">EI427_23370</name>
</gene>
<dbReference type="InterPro" id="IPR052016">
    <property type="entry name" value="Bact_Sigma-Reg"/>
</dbReference>
<dbReference type="PANTHER" id="PTHR43156:SF9">
    <property type="entry name" value="HAMP DOMAIN-CONTAINING PROTEIN"/>
    <property type="match status" value="1"/>
</dbReference>
<feature type="domain" description="PPM-type phosphatase" evidence="5">
    <location>
        <begin position="494"/>
        <end position="683"/>
    </location>
</feature>
<keyword evidence="7" id="KW-1185">Reference proteome</keyword>
<dbReference type="PANTHER" id="PTHR43156">
    <property type="entry name" value="STAGE II SPORULATION PROTEIN E-RELATED"/>
    <property type="match status" value="1"/>
</dbReference>
<evidence type="ECO:0000256" key="4">
    <source>
        <dbReference type="SAM" id="SignalP"/>
    </source>
</evidence>
<dbReference type="SMART" id="SM00028">
    <property type="entry name" value="TPR"/>
    <property type="match status" value="4"/>
</dbReference>
<feature type="chain" id="PRO_5019072334" evidence="4">
    <location>
        <begin position="29"/>
        <end position="689"/>
    </location>
</feature>
<protein>
    <submittedName>
        <fullName evidence="6">Tetratricopeptide repeat protein</fullName>
    </submittedName>
</protein>
<feature type="signal peptide" evidence="4">
    <location>
        <begin position="1"/>
        <end position="28"/>
    </location>
</feature>
<dbReference type="KEGG" id="fll:EI427_23370"/>
<keyword evidence="3" id="KW-0812">Transmembrane</keyword>
<name>A0A3S9PAB8_9BACT</name>
<keyword evidence="1" id="KW-0378">Hydrolase</keyword>
<keyword evidence="4" id="KW-0732">Signal</keyword>
<reference evidence="6 7" key="1">
    <citation type="submission" date="2018-12" db="EMBL/GenBank/DDBJ databases">
        <title>Flammeovirga pectinis sp. nov., isolated from the gut of the Korean scallop, Patinopecten yessoensis.</title>
        <authorList>
            <person name="Bae J.-W."/>
            <person name="Jeong Y.-S."/>
            <person name="Kang W."/>
        </authorList>
    </citation>
    <scope>NUCLEOTIDE SEQUENCE [LARGE SCALE GENOMIC DNA]</scope>
    <source>
        <strain evidence="6 7">L12M1</strain>
    </source>
</reference>
<keyword evidence="2" id="KW-0802">TPR repeat</keyword>
<feature type="repeat" description="TPR" evidence="2">
    <location>
        <begin position="118"/>
        <end position="151"/>
    </location>
</feature>
<feature type="transmembrane region" description="Helical" evidence="3">
    <location>
        <begin position="365"/>
        <end position="384"/>
    </location>
</feature>
<dbReference type="Pfam" id="PF07228">
    <property type="entry name" value="SpoIIE"/>
    <property type="match status" value="1"/>
</dbReference>
<dbReference type="InterPro" id="IPR011990">
    <property type="entry name" value="TPR-like_helical_dom_sf"/>
</dbReference>
<dbReference type="Gene3D" id="1.25.40.10">
    <property type="entry name" value="Tetratricopeptide repeat domain"/>
    <property type="match status" value="1"/>
</dbReference>
<evidence type="ECO:0000256" key="1">
    <source>
        <dbReference type="ARBA" id="ARBA00022801"/>
    </source>
</evidence>
<evidence type="ECO:0000256" key="3">
    <source>
        <dbReference type="SAM" id="Phobius"/>
    </source>
</evidence>
<keyword evidence="3" id="KW-0472">Membrane</keyword>